<accession>A0A2U8E380</accession>
<dbReference type="Proteomes" id="UP000244896">
    <property type="component" value="Chromosome"/>
</dbReference>
<protein>
    <submittedName>
        <fullName evidence="1">Uncharacterized protein</fullName>
    </submittedName>
</protein>
<evidence type="ECO:0000313" key="1">
    <source>
        <dbReference type="EMBL" id="AWI09333.1"/>
    </source>
</evidence>
<dbReference type="Gene3D" id="2.70.98.70">
    <property type="match status" value="1"/>
</dbReference>
<reference evidence="1 2" key="1">
    <citation type="journal article" date="2018" name="Syst. Appl. Microbiol.">
        <title>Ereboglobus luteus gen. nov. sp. nov. from cockroach guts, and new insights into the oxygen relationship of the genera Opitutus and Didymococcus (Verrucomicrobia: Opitutaceae).</title>
        <authorList>
            <person name="Tegtmeier D."/>
            <person name="Belitz A."/>
            <person name="Radek R."/>
            <person name="Heimerl T."/>
            <person name="Brune A."/>
        </authorList>
    </citation>
    <scope>NUCLEOTIDE SEQUENCE [LARGE SCALE GENOMIC DNA]</scope>
    <source>
        <strain evidence="1 2">Ho45</strain>
    </source>
</reference>
<gene>
    <name evidence="1" type="ORF">CKA38_08850</name>
</gene>
<dbReference type="RefSeq" id="WP_108825144.1">
    <property type="nucleotide sequence ID" value="NZ_CP023004.1"/>
</dbReference>
<sequence>MRTTLTDINVSILPRLLAEMRFETARRAGAILVGKKETCTAAAVFGLHDAHVSLAEFHEAQALLEKHGRVLKDEAFAVARRLAEDAHGLIRESSYRISPEAVAGLTLDEYQSKYRALAKERYEAALKKAKSDDDRMELASSLRKRGMAFPPGLAADAGLERPSVVAEDTAPGTGSISGVILMPDGTPASRVTVTLGLPVRVEHANPAAYTHWAADYAPVIGPMKKLVTHTDEAGAFCIKDVPEGMQEFLAVTLDANTHAIATRFLARAIKVRAGEETKLGRLVAAEWTSAPSREIANPLPAVLNDASGCEWRKLGETRLHNPFYYEFRKQALRLKLPENFNASGEPLRVMLAGDGCGANGMEISHQVAGDDVIVMVDLPARSNRFVGFYASENAKPRPVTAEPSGFPRLKKEGLENGEWIIDTGAAQFRVSGPDARPDAPPIVAVRGVDERWRGRGRFVFPEGVRVVKRDVRIVHEGPVMVEISCEHALSNGSVYTLILTAYAGEAFLGAREISPRLDGAAFEFSLKEFSGGRGFRNWTRENPDGGRHWFNLEAKDAVHGEMVESVPWWVPPQCFAFAMTADGLAERDYVGVFSMRRGEWIDREFEHIAQGPLGEDGKPNYELDWPYPEMLGSSISPIHAGTSRAGDAFFRFGFFDGERRWGLFVSSLEANDGVWKEFSAAQHAYSSPRLQDFKDWHFDVPDAQARPHAVAKRGQLPGLRRKRRSPRFERLWKKIAGDNVRGPGRGLAFAVDGDPLVAWRKRTELVCIAEVRSRMVLLGRDWSDMYSPVLGRPITEWAEEYDLIAASGVFSEEDERTVRDFLVLMGHMYMETDFMNWRFNARNANFEADRTDIVGAVCAAFDGHPDSGKFRAHLVDVTKRSLKVYCTPGSGKWQENPACYYLQAAKCRMNLVYHLVQHGRVRLDEIPLLKDFLMWGINLLTPPNPVSYAVMRDGAKDGAESGASLYARVEKVRKIAPIGDHATVGRWLPEHYATIGKLFRDTGATEVDRKFGQELIDAYFLSNADGKRLLTNYALPVEQEGEQLFHDIYSSATFGNLPLFFTVIDEEDIPSAPVIKLESRRLEGFGAMLRHGVDTEREGCVLLKQGPGGYRYHRTEGGIIFFADGKPLLFDGGEAGEAWRHSTLSFYDVKMPMMAGRLEKVFTASPAFQFTQGSHAGPVPPDEPVWCGDRPSRERIQDCLRRYHAPAGIVRSLAWIDGRTLVVHDAISVSPEIPSQWHLQVVGGSPRGGAQNGFVFPGRFGVDLQVLFPGQQMDAESVSELPTFEYRGAPSEWFAMQHLEVAKRGAREYLAVLQPLDAGRGERDQVCAEALKDNSGRITGARITGADGTVNRVWFGRDARIDSHGEDHEFSGKSGGLLLGADRQVLALMGEGSLSHGGWRVESDGPGIALTITGSEARMAAQGAGEVRIFHNNKTESILVGADIERRIIL</sequence>
<dbReference type="KEGG" id="elut:CKA38_08850"/>
<keyword evidence="2" id="KW-1185">Reference proteome</keyword>
<name>A0A2U8E380_9BACT</name>
<proteinExistence type="predicted"/>
<dbReference type="OrthoDB" id="4309433at2"/>
<dbReference type="EMBL" id="CP023004">
    <property type="protein sequence ID" value="AWI09333.1"/>
    <property type="molecule type" value="Genomic_DNA"/>
</dbReference>
<evidence type="ECO:0000313" key="2">
    <source>
        <dbReference type="Proteomes" id="UP000244896"/>
    </source>
</evidence>
<organism evidence="1 2">
    <name type="scientific">Ereboglobus luteus</name>
    <dbReference type="NCBI Taxonomy" id="1796921"/>
    <lineage>
        <taxon>Bacteria</taxon>
        <taxon>Pseudomonadati</taxon>
        <taxon>Verrucomicrobiota</taxon>
        <taxon>Opitutia</taxon>
        <taxon>Opitutales</taxon>
        <taxon>Opitutaceae</taxon>
        <taxon>Ereboglobus</taxon>
    </lineage>
</organism>